<keyword evidence="3" id="KW-1185">Reference proteome</keyword>
<keyword evidence="1" id="KW-0812">Transmembrane</keyword>
<accession>A0AAD5VXT1</accession>
<evidence type="ECO:0000313" key="3">
    <source>
        <dbReference type="Proteomes" id="UP001213000"/>
    </source>
</evidence>
<organism evidence="2 3">
    <name type="scientific">Leucocoprinus birnbaumii</name>
    <dbReference type="NCBI Taxonomy" id="56174"/>
    <lineage>
        <taxon>Eukaryota</taxon>
        <taxon>Fungi</taxon>
        <taxon>Dikarya</taxon>
        <taxon>Basidiomycota</taxon>
        <taxon>Agaricomycotina</taxon>
        <taxon>Agaricomycetes</taxon>
        <taxon>Agaricomycetidae</taxon>
        <taxon>Agaricales</taxon>
        <taxon>Agaricineae</taxon>
        <taxon>Agaricaceae</taxon>
        <taxon>Leucocoprinus</taxon>
    </lineage>
</organism>
<feature type="transmembrane region" description="Helical" evidence="1">
    <location>
        <begin position="61"/>
        <end position="80"/>
    </location>
</feature>
<comment type="caution">
    <text evidence="2">The sequence shown here is derived from an EMBL/GenBank/DDBJ whole genome shotgun (WGS) entry which is preliminary data.</text>
</comment>
<dbReference type="Proteomes" id="UP001213000">
    <property type="component" value="Unassembled WGS sequence"/>
</dbReference>
<sequence>MAPHIMPMVEIPRLAVADNRPGILMFNRAEDIQVNRVHPIQLHRAVLLITALVPHQHLARAASHIYATMALLFLALMAVIKP</sequence>
<gene>
    <name evidence="2" type="ORF">NP233_g3514</name>
</gene>
<protein>
    <submittedName>
        <fullName evidence="2">Uncharacterized protein</fullName>
    </submittedName>
</protein>
<name>A0AAD5VXT1_9AGAR</name>
<dbReference type="AlphaFoldDB" id="A0AAD5VXT1"/>
<evidence type="ECO:0000256" key="1">
    <source>
        <dbReference type="SAM" id="Phobius"/>
    </source>
</evidence>
<proteinExistence type="predicted"/>
<evidence type="ECO:0000313" key="2">
    <source>
        <dbReference type="EMBL" id="KAJ3571791.1"/>
    </source>
</evidence>
<dbReference type="EMBL" id="JANIEX010000170">
    <property type="protein sequence ID" value="KAJ3571791.1"/>
    <property type="molecule type" value="Genomic_DNA"/>
</dbReference>
<keyword evidence="1" id="KW-1133">Transmembrane helix</keyword>
<reference evidence="2" key="1">
    <citation type="submission" date="2022-07" db="EMBL/GenBank/DDBJ databases">
        <title>Genome Sequence of Leucocoprinus birnbaumii.</title>
        <authorList>
            <person name="Buettner E."/>
        </authorList>
    </citation>
    <scope>NUCLEOTIDE SEQUENCE</scope>
    <source>
        <strain evidence="2">VT141</strain>
    </source>
</reference>
<keyword evidence="1" id="KW-0472">Membrane</keyword>